<proteinExistence type="predicted"/>
<organism evidence="3 4">
    <name type="scientific">Rhodoferax aquaticus</name>
    <dbReference type="NCBI Taxonomy" id="2527691"/>
    <lineage>
        <taxon>Bacteria</taxon>
        <taxon>Pseudomonadati</taxon>
        <taxon>Pseudomonadota</taxon>
        <taxon>Betaproteobacteria</taxon>
        <taxon>Burkholderiales</taxon>
        <taxon>Comamonadaceae</taxon>
        <taxon>Rhodoferax</taxon>
    </lineage>
</organism>
<reference evidence="4" key="1">
    <citation type="submission" date="2019-02" db="EMBL/GenBank/DDBJ databases">
        <title>Complete genome sequence of Rhodoferax sp. Gr-4.</title>
        <authorList>
            <person name="Jin L."/>
        </authorList>
    </citation>
    <scope>NUCLEOTIDE SEQUENCE [LARGE SCALE GENOMIC DNA]</scope>
    <source>
        <strain evidence="4">Gr-4</strain>
    </source>
</reference>
<dbReference type="EMBL" id="CP036282">
    <property type="protein sequence ID" value="QDL55157.1"/>
    <property type="molecule type" value="Genomic_DNA"/>
</dbReference>
<dbReference type="SUPFAM" id="SSF53474">
    <property type="entry name" value="alpha/beta-Hydrolases"/>
    <property type="match status" value="1"/>
</dbReference>
<gene>
    <name evidence="3" type="ORF">EXZ61_13830</name>
</gene>
<dbReference type="Proteomes" id="UP000317365">
    <property type="component" value="Chromosome"/>
</dbReference>
<dbReference type="PANTHER" id="PTHR43798">
    <property type="entry name" value="MONOACYLGLYCEROL LIPASE"/>
    <property type="match status" value="1"/>
</dbReference>
<dbReference type="GO" id="GO:0016020">
    <property type="term" value="C:membrane"/>
    <property type="evidence" value="ECO:0007669"/>
    <property type="project" value="TreeGrafter"/>
</dbReference>
<dbReference type="KEGG" id="rhg:EXZ61_13830"/>
<dbReference type="InterPro" id="IPR050266">
    <property type="entry name" value="AB_hydrolase_sf"/>
</dbReference>
<reference evidence="4" key="2">
    <citation type="journal article" date="2020" name="Int. J. Syst. Evol. Microbiol.">
        <title>Genomic insights into a novel species Rhodoferax aquaticus sp. nov., isolated from freshwater.</title>
        <authorList>
            <person name="Li T."/>
            <person name="Zhuo Y."/>
            <person name="Jin C.Z."/>
            <person name="Wu X."/>
            <person name="Ko S.R."/>
            <person name="Jin F.J."/>
            <person name="Ahn C.Y."/>
            <person name="Oh H.M."/>
            <person name="Lee H.G."/>
            <person name="Jin L."/>
        </authorList>
    </citation>
    <scope>NUCLEOTIDE SEQUENCE [LARGE SCALE GENOMIC DNA]</scope>
    <source>
        <strain evidence="4">Gr-4</strain>
    </source>
</reference>
<dbReference type="RefSeq" id="WP_142812317.1">
    <property type="nucleotide sequence ID" value="NZ_CP036282.1"/>
</dbReference>
<evidence type="ECO:0000313" key="4">
    <source>
        <dbReference type="Proteomes" id="UP000317365"/>
    </source>
</evidence>
<sequence>MKIETEFDVEYQETGKGDAIVFVPGSFLTGSSWRPIASPLSERYRTITTSLSGYGKTQERRTPGGKHMEDQMDVLEAVLKKVDAPAHLVAHSFGAYCALLLAIRRPCNLLSLTFFEPTVFGLLALSNEAALHQDMIGTHAPALIAIIDDNVGRQQSTRS</sequence>
<feature type="domain" description="AB hydrolase-1" evidence="2">
    <location>
        <begin position="20"/>
        <end position="135"/>
    </location>
</feature>
<accession>A0A515ER57</accession>
<dbReference type="AlphaFoldDB" id="A0A515ER57"/>
<dbReference type="Gene3D" id="3.40.50.1820">
    <property type="entry name" value="alpha/beta hydrolase"/>
    <property type="match status" value="1"/>
</dbReference>
<protein>
    <submittedName>
        <fullName evidence="3">Alpha/beta fold hydrolase</fullName>
    </submittedName>
</protein>
<keyword evidence="1 3" id="KW-0378">Hydrolase</keyword>
<dbReference type="InterPro" id="IPR000073">
    <property type="entry name" value="AB_hydrolase_1"/>
</dbReference>
<name>A0A515ER57_9BURK</name>
<dbReference type="GO" id="GO:0016787">
    <property type="term" value="F:hydrolase activity"/>
    <property type="evidence" value="ECO:0007669"/>
    <property type="project" value="UniProtKB-KW"/>
</dbReference>
<keyword evidence="4" id="KW-1185">Reference proteome</keyword>
<dbReference type="PANTHER" id="PTHR43798:SF31">
    <property type="entry name" value="AB HYDROLASE SUPERFAMILY PROTEIN YCLE"/>
    <property type="match status" value="1"/>
</dbReference>
<evidence type="ECO:0000259" key="2">
    <source>
        <dbReference type="Pfam" id="PF12697"/>
    </source>
</evidence>
<dbReference type="InterPro" id="IPR029058">
    <property type="entry name" value="AB_hydrolase_fold"/>
</dbReference>
<evidence type="ECO:0000313" key="3">
    <source>
        <dbReference type="EMBL" id="QDL55157.1"/>
    </source>
</evidence>
<evidence type="ECO:0000256" key="1">
    <source>
        <dbReference type="ARBA" id="ARBA00022801"/>
    </source>
</evidence>
<dbReference type="Pfam" id="PF12697">
    <property type="entry name" value="Abhydrolase_6"/>
    <property type="match status" value="1"/>
</dbReference>